<gene>
    <name evidence="3" type="ORF">SAMN05444358_1017</name>
</gene>
<evidence type="ECO:0000256" key="1">
    <source>
        <dbReference type="SAM" id="Phobius"/>
    </source>
</evidence>
<dbReference type="OrthoDB" id="7709484at2"/>
<feature type="domain" description="Prepilin type IV endopeptidase peptidase" evidence="2">
    <location>
        <begin position="15"/>
        <end position="132"/>
    </location>
</feature>
<feature type="transmembrane region" description="Helical" evidence="1">
    <location>
        <begin position="36"/>
        <end position="53"/>
    </location>
</feature>
<evidence type="ECO:0000313" key="4">
    <source>
        <dbReference type="Proteomes" id="UP000183400"/>
    </source>
</evidence>
<feature type="transmembrane region" description="Helical" evidence="1">
    <location>
        <begin position="73"/>
        <end position="94"/>
    </location>
</feature>
<organism evidence="3 4">
    <name type="scientific">Ruegeria halocynthiae</name>
    <dbReference type="NCBI Taxonomy" id="985054"/>
    <lineage>
        <taxon>Bacteria</taxon>
        <taxon>Pseudomonadati</taxon>
        <taxon>Pseudomonadota</taxon>
        <taxon>Alphaproteobacteria</taxon>
        <taxon>Rhodobacterales</taxon>
        <taxon>Roseobacteraceae</taxon>
        <taxon>Ruegeria</taxon>
    </lineage>
</organism>
<keyword evidence="4" id="KW-1185">Reference proteome</keyword>
<sequence>MYIPSAAAAWFLPFVLPICFYVAFTDMREMRIKNHAVVALGVVYLIVGLIALPPWSGPWSPGDLGPISLTLPIYGWQLLHMIVVLIIGIALNAAGVMGAGDAKFCAVAAAFVWFGDLMLVMIILTATLLGAFSAHRLAKYTQLRQIAPHWESWDRGKQFPMGLTLAGSLAVYLIFGIVRGS</sequence>
<feature type="transmembrane region" description="Helical" evidence="1">
    <location>
        <begin position="159"/>
        <end position="178"/>
    </location>
</feature>
<dbReference type="RefSeq" id="WP_074733444.1">
    <property type="nucleotide sequence ID" value="NZ_FNNP01000001.1"/>
</dbReference>
<keyword evidence="1" id="KW-0472">Membrane</keyword>
<dbReference type="Proteomes" id="UP000183400">
    <property type="component" value="Unassembled WGS sequence"/>
</dbReference>
<protein>
    <submittedName>
        <fullName evidence="3">Prepilin peptidase CpaA</fullName>
    </submittedName>
</protein>
<accession>A0A1H2R0M7</accession>
<dbReference type="GO" id="GO:0016020">
    <property type="term" value="C:membrane"/>
    <property type="evidence" value="ECO:0007669"/>
    <property type="project" value="InterPro"/>
</dbReference>
<dbReference type="AlphaFoldDB" id="A0A1H2R0M7"/>
<feature type="transmembrane region" description="Helical" evidence="1">
    <location>
        <begin position="106"/>
        <end position="132"/>
    </location>
</feature>
<evidence type="ECO:0000313" key="3">
    <source>
        <dbReference type="EMBL" id="SDW13026.1"/>
    </source>
</evidence>
<reference evidence="4" key="1">
    <citation type="submission" date="2016-10" db="EMBL/GenBank/DDBJ databases">
        <authorList>
            <person name="Varghese N."/>
            <person name="Submissions S."/>
        </authorList>
    </citation>
    <scope>NUCLEOTIDE SEQUENCE [LARGE SCALE GENOMIC DNA]</scope>
    <source>
        <strain evidence="4">DSM 27839</strain>
    </source>
</reference>
<dbReference type="STRING" id="985054.SAMN05444358_1017"/>
<keyword evidence="1" id="KW-0812">Transmembrane</keyword>
<dbReference type="Pfam" id="PF01478">
    <property type="entry name" value="Peptidase_A24"/>
    <property type="match status" value="1"/>
</dbReference>
<dbReference type="Gene3D" id="1.20.120.1220">
    <property type="match status" value="1"/>
</dbReference>
<evidence type="ECO:0000259" key="2">
    <source>
        <dbReference type="Pfam" id="PF01478"/>
    </source>
</evidence>
<feature type="transmembrane region" description="Helical" evidence="1">
    <location>
        <begin position="6"/>
        <end position="24"/>
    </location>
</feature>
<name>A0A1H2R0M7_9RHOB</name>
<dbReference type="GO" id="GO:0004190">
    <property type="term" value="F:aspartic-type endopeptidase activity"/>
    <property type="evidence" value="ECO:0007669"/>
    <property type="project" value="InterPro"/>
</dbReference>
<proteinExistence type="predicted"/>
<keyword evidence="1" id="KW-1133">Transmembrane helix</keyword>
<dbReference type="InterPro" id="IPR000045">
    <property type="entry name" value="Prepilin_IV_endopep_pep"/>
</dbReference>
<dbReference type="EMBL" id="FNNP01000001">
    <property type="protein sequence ID" value="SDW13026.1"/>
    <property type="molecule type" value="Genomic_DNA"/>
</dbReference>